<gene>
    <name evidence="1" type="ORF">X474_16245</name>
</gene>
<keyword evidence="2" id="KW-1185">Reference proteome</keyword>
<comment type="caution">
    <text evidence="1">The sequence shown here is derived from an EMBL/GenBank/DDBJ whole genome shotgun (WGS) entry which is preliminary data.</text>
</comment>
<dbReference type="AlphaFoldDB" id="A0A0D2GDH4"/>
<evidence type="ECO:0000313" key="2">
    <source>
        <dbReference type="Proteomes" id="UP000032233"/>
    </source>
</evidence>
<organism evidence="1 2">
    <name type="scientific">Dethiosulfatarculus sandiegensis</name>
    <dbReference type="NCBI Taxonomy" id="1429043"/>
    <lineage>
        <taxon>Bacteria</taxon>
        <taxon>Pseudomonadati</taxon>
        <taxon>Thermodesulfobacteriota</taxon>
        <taxon>Desulfarculia</taxon>
        <taxon>Desulfarculales</taxon>
        <taxon>Desulfarculaceae</taxon>
        <taxon>Dethiosulfatarculus</taxon>
    </lineage>
</organism>
<sequence length="36" mass="4065">MLTKENLHNLFGSLLLKVKETESGLGLTIFENFTLL</sequence>
<evidence type="ECO:0000313" key="1">
    <source>
        <dbReference type="EMBL" id="KIX12997.1"/>
    </source>
</evidence>
<dbReference type="InParanoid" id="A0A0D2GDH4"/>
<dbReference type="Proteomes" id="UP000032233">
    <property type="component" value="Unassembled WGS sequence"/>
</dbReference>
<name>A0A0D2GDH4_9BACT</name>
<reference evidence="1 2" key="1">
    <citation type="submission" date="2013-11" db="EMBL/GenBank/DDBJ databases">
        <title>Metagenomic analysis of a methanogenic consortium involved in long chain n-alkane degradation.</title>
        <authorList>
            <person name="Davidova I.A."/>
            <person name="Callaghan A.V."/>
            <person name="Wawrik B."/>
            <person name="Pruitt S."/>
            <person name="Marks C."/>
            <person name="Duncan K.E."/>
            <person name="Suflita J.M."/>
        </authorList>
    </citation>
    <scope>NUCLEOTIDE SEQUENCE [LARGE SCALE GENOMIC DNA]</scope>
    <source>
        <strain evidence="1 2">SPR</strain>
    </source>
</reference>
<proteinExistence type="predicted"/>
<accession>A0A0D2GDH4</accession>
<dbReference type="EMBL" id="AZAC01000020">
    <property type="protein sequence ID" value="KIX12997.1"/>
    <property type="molecule type" value="Genomic_DNA"/>
</dbReference>
<protein>
    <submittedName>
        <fullName evidence="1">Uncharacterized protein</fullName>
    </submittedName>
</protein>